<proteinExistence type="predicted"/>
<sequence>MGCLSCLFFPLFLGPLFHNVITYANATKAQRRAKCFENLLSSACSFLAISFVPGSRLCFPYFISALFAFLGPHPLSFPGASLSAKYFSAARVAEK</sequence>
<gene>
    <name evidence="1" type="primary">LOC108047686</name>
</gene>
<dbReference type="RefSeq" id="XP_016983467.1">
    <property type="nucleotide sequence ID" value="XM_017127978.1"/>
</dbReference>
<organism evidence="1">
    <name type="scientific">Drosophila rhopaloa</name>
    <name type="common">Fruit fly</name>
    <dbReference type="NCBI Taxonomy" id="1041015"/>
    <lineage>
        <taxon>Eukaryota</taxon>
        <taxon>Metazoa</taxon>
        <taxon>Ecdysozoa</taxon>
        <taxon>Arthropoda</taxon>
        <taxon>Hexapoda</taxon>
        <taxon>Insecta</taxon>
        <taxon>Pterygota</taxon>
        <taxon>Neoptera</taxon>
        <taxon>Endopterygota</taxon>
        <taxon>Diptera</taxon>
        <taxon>Brachycera</taxon>
        <taxon>Muscomorpha</taxon>
        <taxon>Ephydroidea</taxon>
        <taxon>Drosophilidae</taxon>
        <taxon>Drosophila</taxon>
        <taxon>Sophophora</taxon>
    </lineage>
</organism>
<name>A0A6P4EZA4_DRORH</name>
<evidence type="ECO:0000313" key="1">
    <source>
        <dbReference type="RefSeq" id="XP_016983467.1"/>
    </source>
</evidence>
<dbReference type="AlphaFoldDB" id="A0A6P4EZA4"/>
<accession>A0A6P4EZA4</accession>
<reference evidence="1" key="1">
    <citation type="submission" date="2025-08" db="UniProtKB">
        <authorList>
            <consortium name="RefSeq"/>
        </authorList>
    </citation>
    <scope>IDENTIFICATION</scope>
</reference>
<protein>
    <submittedName>
        <fullName evidence="1">Uncharacterized protein LOC108047686</fullName>
    </submittedName>
</protein>